<protein>
    <recommendedName>
        <fullName evidence="2">Putative auto-transporter adhesin head GIN domain-containing protein</fullName>
    </recommendedName>
</protein>
<dbReference type="AlphaFoldDB" id="A0A318UCN7"/>
<dbReference type="Gene3D" id="2.160.20.120">
    <property type="match status" value="1"/>
</dbReference>
<name>A0A318UCN7_9SPHI</name>
<dbReference type="RefSeq" id="WP_110833906.1">
    <property type="nucleotide sequence ID" value="NZ_QKLU01000008.1"/>
</dbReference>
<gene>
    <name evidence="3" type="ORF">B0O44_108113</name>
</gene>
<evidence type="ECO:0000259" key="2">
    <source>
        <dbReference type="Pfam" id="PF10988"/>
    </source>
</evidence>
<evidence type="ECO:0000313" key="4">
    <source>
        <dbReference type="Proteomes" id="UP000248198"/>
    </source>
</evidence>
<dbReference type="OrthoDB" id="756389at2"/>
<dbReference type="Pfam" id="PF10988">
    <property type="entry name" value="DUF2807"/>
    <property type="match status" value="1"/>
</dbReference>
<dbReference type="InterPro" id="IPR021255">
    <property type="entry name" value="DUF2807"/>
</dbReference>
<dbReference type="Proteomes" id="UP000248198">
    <property type="component" value="Unassembled WGS sequence"/>
</dbReference>
<keyword evidence="4" id="KW-1185">Reference proteome</keyword>
<reference evidence="3 4" key="1">
    <citation type="submission" date="2018-06" db="EMBL/GenBank/DDBJ databases">
        <title>Genomic Encyclopedia of Archaeal and Bacterial Type Strains, Phase II (KMG-II): from individual species to whole genera.</title>
        <authorList>
            <person name="Goeker M."/>
        </authorList>
    </citation>
    <scope>NUCLEOTIDE SEQUENCE [LARGE SCALE GENOMIC DNA]</scope>
    <source>
        <strain evidence="3 4">DSM 27372</strain>
    </source>
</reference>
<sequence>MKTAIKTLFATALTAIVLSSTAFSTFAKDGEKTAAELSSASSYNMLQVKGNVRVYLSQGNKENVRVERNSSEDKVAVQKLGNKLLISSEESSPVTVYVTLKDLKRIEAYDQSYVKTEGSFTLPVLQIFLNDQAQADVNVKTAGLYSVTKGHSSLKLSGQADEHILIKEDVSKLKTEGFAALKTESGQRLFTQIDFEAQFTESLKVDHIVAMNRK</sequence>
<accession>A0A318UCN7</accession>
<feature type="chain" id="PRO_5016407819" description="Putative auto-transporter adhesin head GIN domain-containing protein" evidence="1">
    <location>
        <begin position="28"/>
        <end position="214"/>
    </location>
</feature>
<evidence type="ECO:0000256" key="1">
    <source>
        <dbReference type="SAM" id="SignalP"/>
    </source>
</evidence>
<evidence type="ECO:0000313" key="3">
    <source>
        <dbReference type="EMBL" id="PYF70687.1"/>
    </source>
</evidence>
<feature type="domain" description="Putative auto-transporter adhesin head GIN" evidence="2">
    <location>
        <begin position="43"/>
        <end position="182"/>
    </location>
</feature>
<organism evidence="3 4">
    <name type="scientific">Pedobacter nutrimenti</name>
    <dbReference type="NCBI Taxonomy" id="1241337"/>
    <lineage>
        <taxon>Bacteria</taxon>
        <taxon>Pseudomonadati</taxon>
        <taxon>Bacteroidota</taxon>
        <taxon>Sphingobacteriia</taxon>
        <taxon>Sphingobacteriales</taxon>
        <taxon>Sphingobacteriaceae</taxon>
        <taxon>Pedobacter</taxon>
    </lineage>
</organism>
<dbReference type="EMBL" id="QKLU01000008">
    <property type="protein sequence ID" value="PYF70687.1"/>
    <property type="molecule type" value="Genomic_DNA"/>
</dbReference>
<comment type="caution">
    <text evidence="3">The sequence shown here is derived from an EMBL/GenBank/DDBJ whole genome shotgun (WGS) entry which is preliminary data.</text>
</comment>
<proteinExistence type="predicted"/>
<feature type="signal peptide" evidence="1">
    <location>
        <begin position="1"/>
        <end position="27"/>
    </location>
</feature>
<keyword evidence="1" id="KW-0732">Signal</keyword>